<dbReference type="GeneID" id="104765682"/>
<feature type="transmembrane region" description="Helical" evidence="1">
    <location>
        <begin position="20"/>
        <end position="42"/>
    </location>
</feature>
<proteinExistence type="predicted"/>
<dbReference type="RefSeq" id="XP_010487739.1">
    <property type="nucleotide sequence ID" value="XM_010489437.2"/>
</dbReference>
<reference evidence="2" key="1">
    <citation type="journal article" date="2014" name="Nat. Commun.">
        <title>The emerging biofuel crop Camelina sativa retains a highly undifferentiated hexaploid genome structure.</title>
        <authorList>
            <person name="Kagale S."/>
            <person name="Koh C."/>
            <person name="Nixon J."/>
            <person name="Bollina V."/>
            <person name="Clarke W.E."/>
            <person name="Tuteja R."/>
            <person name="Spillane C."/>
            <person name="Robinson S.J."/>
            <person name="Links M.G."/>
            <person name="Clarke C."/>
            <person name="Higgins E.E."/>
            <person name="Huebert T."/>
            <person name="Sharpe A.G."/>
            <person name="Parkin I.A."/>
        </authorList>
    </citation>
    <scope>NUCLEOTIDE SEQUENCE [LARGE SCALE GENOMIC DNA]</scope>
    <source>
        <strain evidence="2">cv. DH55</strain>
    </source>
</reference>
<organism evidence="2 3">
    <name type="scientific">Camelina sativa</name>
    <name type="common">False flax</name>
    <name type="synonym">Myagrum sativum</name>
    <dbReference type="NCBI Taxonomy" id="90675"/>
    <lineage>
        <taxon>Eukaryota</taxon>
        <taxon>Viridiplantae</taxon>
        <taxon>Streptophyta</taxon>
        <taxon>Embryophyta</taxon>
        <taxon>Tracheophyta</taxon>
        <taxon>Spermatophyta</taxon>
        <taxon>Magnoliopsida</taxon>
        <taxon>eudicotyledons</taxon>
        <taxon>Gunneridae</taxon>
        <taxon>Pentapetalae</taxon>
        <taxon>rosids</taxon>
        <taxon>malvids</taxon>
        <taxon>Brassicales</taxon>
        <taxon>Brassicaceae</taxon>
        <taxon>Camelineae</taxon>
        <taxon>Camelina</taxon>
    </lineage>
</organism>
<evidence type="ECO:0000313" key="3">
    <source>
        <dbReference type="RefSeq" id="XP_010487739.1"/>
    </source>
</evidence>
<reference evidence="3" key="2">
    <citation type="submission" date="2025-08" db="UniProtKB">
        <authorList>
            <consortium name="RefSeq"/>
        </authorList>
    </citation>
    <scope>IDENTIFICATION</scope>
    <source>
        <tissue evidence="3">Leaf</tissue>
    </source>
</reference>
<protein>
    <submittedName>
        <fullName evidence="3">Chorion class high-cysteine HCB protein 13-like</fullName>
    </submittedName>
</protein>
<evidence type="ECO:0000256" key="1">
    <source>
        <dbReference type="SAM" id="Phobius"/>
    </source>
</evidence>
<gene>
    <name evidence="3" type="primary">LOC104765682</name>
</gene>
<evidence type="ECO:0000313" key="2">
    <source>
        <dbReference type="Proteomes" id="UP000694864"/>
    </source>
</evidence>
<keyword evidence="1" id="KW-0812">Transmembrane</keyword>
<dbReference type="PROSITE" id="PS51257">
    <property type="entry name" value="PROKAR_LIPOPROTEIN"/>
    <property type="match status" value="1"/>
</dbReference>
<dbReference type="PANTHER" id="PTHR37199:SF2">
    <property type="entry name" value="MEMBRANE LIPOPROTEIN"/>
    <property type="match status" value="1"/>
</dbReference>
<keyword evidence="1" id="KW-0472">Membrane</keyword>
<keyword evidence="1" id="KW-1133">Transmembrane helix</keyword>
<dbReference type="Proteomes" id="UP000694864">
    <property type="component" value="Chromosome 19"/>
</dbReference>
<accession>A0ABM0XLK3</accession>
<name>A0ABM0XLK3_CAMSA</name>
<sequence>MVRQLEDVMSMATTTTHFDASYLFHVVFLALIGCCVLSAMLFSCADGVSNNKSNSANTTGGGGCGGGGCGGGGCGGGGCGGGGCGGG</sequence>
<keyword evidence="2" id="KW-1185">Reference proteome</keyword>
<dbReference type="PANTHER" id="PTHR37199">
    <property type="entry name" value="TRANSMEMBRANE PROTEIN"/>
    <property type="match status" value="1"/>
</dbReference>